<protein>
    <submittedName>
        <fullName evidence="1">Uncharacterized protein</fullName>
    </submittedName>
</protein>
<comment type="caution">
    <text evidence="1">The sequence shown here is derived from an EMBL/GenBank/DDBJ whole genome shotgun (WGS) entry which is preliminary data.</text>
</comment>
<sequence length="94" mass="9969">MAYSIQHFPGVALIEFVLRRRLSLGIVLTHGGAFISQSEGARAGIGVVVMSSFGDGDDCSLSKRMSAEGAGRVIRRSQGSMTAVGRWQPVACEI</sequence>
<organism evidence="1 2">
    <name type="scientific">Candidatus Accumulibacter cognatus</name>
    <dbReference type="NCBI Taxonomy" id="2954383"/>
    <lineage>
        <taxon>Bacteria</taxon>
        <taxon>Pseudomonadati</taxon>
        <taxon>Pseudomonadota</taxon>
        <taxon>Betaproteobacteria</taxon>
        <taxon>Candidatus Accumulibacter</taxon>
    </lineage>
</organism>
<accession>A0A080M3D7</accession>
<evidence type="ECO:0000313" key="2">
    <source>
        <dbReference type="Proteomes" id="UP000021315"/>
    </source>
</evidence>
<proteinExistence type="predicted"/>
<keyword evidence="2" id="KW-1185">Reference proteome</keyword>
<reference evidence="1" key="1">
    <citation type="submission" date="2014-02" db="EMBL/GenBank/DDBJ databases">
        <title>Expanding our view of genomic diversity in Candidatus Accumulibacter clades.</title>
        <authorList>
            <person name="Skennerton C.T."/>
            <person name="Barr J.J."/>
            <person name="Slater F.R."/>
            <person name="Bond P.L."/>
            <person name="Tyson G.W."/>
        </authorList>
    </citation>
    <scope>NUCLEOTIDE SEQUENCE [LARGE SCALE GENOMIC DNA]</scope>
</reference>
<gene>
    <name evidence="1" type="ORF">AW06_004167</name>
</gene>
<evidence type="ECO:0000313" key="1">
    <source>
        <dbReference type="EMBL" id="KFB74870.1"/>
    </source>
</evidence>
<dbReference type="Proteomes" id="UP000021315">
    <property type="component" value="Unassembled WGS sequence"/>
</dbReference>
<dbReference type="EMBL" id="JDST02000120">
    <property type="protein sequence ID" value="KFB74870.1"/>
    <property type="molecule type" value="Genomic_DNA"/>
</dbReference>
<name>A0A080M3D7_9PROT</name>
<dbReference type="AlphaFoldDB" id="A0A080M3D7"/>